<dbReference type="EMBL" id="GL349481">
    <property type="protein sequence ID" value="KNC53428.1"/>
    <property type="molecule type" value="Genomic_DNA"/>
</dbReference>
<dbReference type="STRING" id="461836.A0A0L0DPS1"/>
<dbReference type="eggNOG" id="KOG4160">
    <property type="taxonomic scope" value="Eukaryota"/>
</dbReference>
<evidence type="ECO:0000256" key="2">
    <source>
        <dbReference type="ARBA" id="ARBA00023157"/>
    </source>
</evidence>
<evidence type="ECO:0000256" key="3">
    <source>
        <dbReference type="ARBA" id="ARBA00023180"/>
    </source>
</evidence>
<proteinExistence type="inferred from homology"/>
<protein>
    <recommendedName>
        <fullName evidence="8">Bactericidal permeability-increasing protein</fullName>
    </recommendedName>
</protein>
<dbReference type="InterPro" id="IPR001124">
    <property type="entry name" value="Lipid-bd_serum_glycop_C"/>
</dbReference>
<feature type="domain" description="Lipid-binding serum glycoprotein C-terminal" evidence="5">
    <location>
        <begin position="242"/>
        <end position="445"/>
    </location>
</feature>
<keyword evidence="7" id="KW-1185">Reference proteome</keyword>
<dbReference type="InterPro" id="IPR017943">
    <property type="entry name" value="Bactericidal_perm-incr_a/b_dom"/>
</dbReference>
<dbReference type="SUPFAM" id="SSF55394">
    <property type="entry name" value="Bactericidal permeability-increasing protein, BPI"/>
    <property type="match status" value="2"/>
</dbReference>
<organism evidence="6 7">
    <name type="scientific">Thecamonas trahens ATCC 50062</name>
    <dbReference type="NCBI Taxonomy" id="461836"/>
    <lineage>
        <taxon>Eukaryota</taxon>
        <taxon>Apusozoa</taxon>
        <taxon>Apusomonadida</taxon>
        <taxon>Apusomonadidae</taxon>
        <taxon>Thecamonas</taxon>
    </lineage>
</organism>
<dbReference type="Gene3D" id="3.15.20.10">
    <property type="entry name" value="Bactericidal permeability-increasing protein, domain 2"/>
    <property type="match status" value="1"/>
</dbReference>
<dbReference type="SMART" id="SM00328">
    <property type="entry name" value="BPI1"/>
    <property type="match status" value="1"/>
</dbReference>
<dbReference type="Pfam" id="PF01273">
    <property type="entry name" value="LBP_BPI_CETP"/>
    <property type="match status" value="1"/>
</dbReference>
<comment type="similarity">
    <text evidence="1">Belongs to the BPI/LBP/Plunc superfamily. BPI/LBP family.</text>
</comment>
<name>A0A0L0DPS1_THETB</name>
<dbReference type="AlphaFoldDB" id="A0A0L0DPS1"/>
<dbReference type="GeneID" id="25570133"/>
<evidence type="ECO:0008006" key="8">
    <source>
        <dbReference type="Google" id="ProtNLM"/>
    </source>
</evidence>
<evidence type="ECO:0000259" key="4">
    <source>
        <dbReference type="SMART" id="SM00328"/>
    </source>
</evidence>
<accession>A0A0L0DPS1</accession>
<sequence>MTDKVASGLTYIKDVGIELILAELKTISVPTISGSAGTPVGHVDYTLSNIAITNLALPDSILQLKPGTGIQVGVSAAVCDVSLNWHYREHSWPHISDHGSASVDVSKTTISVTVAIGEASGRPTVAVDASEVDIGSFHIKVHGGASWLYNWLVGLFKGSVKSSVQSSLKSAIVDAINKQAEEALATLPIKEKVDKYSSVNYAMLAPPSITATQFSSVHLGQFLSNSPAPPGPWAPVKLPTTVDAADEINLVFSEDVALSAGYVYFKAGALHTTVNELPSWSPVSLNTTSMRFLLPALYKAYPDMKVEFELAANATPNAAISPDGATCDVLGNVAVYVLPAGQPRIYAFTLGLHLFGTGKVAVSANNITAQVSYVGCNLSLANTTAPIGNFNVQLLDALVNLAVSKGLVPWINKVLGVGFPIPVVSGITLSSIEVVYGTGYVGLASDFTYAPPTLGDAGSAAAAAYNAAMAARPGDAGDLIKASLPVRIDE</sequence>
<feature type="domain" description="Lipid-binding serum glycoprotein N-terminal" evidence="4">
    <location>
        <begin position="7"/>
        <end position="227"/>
    </location>
</feature>
<dbReference type="GO" id="GO:0005615">
    <property type="term" value="C:extracellular space"/>
    <property type="evidence" value="ECO:0007669"/>
    <property type="project" value="TreeGrafter"/>
</dbReference>
<dbReference type="GO" id="GO:0008289">
    <property type="term" value="F:lipid binding"/>
    <property type="evidence" value="ECO:0007669"/>
    <property type="project" value="InterPro"/>
</dbReference>
<dbReference type="Pfam" id="PF02886">
    <property type="entry name" value="LBP_BPI_CETP_C"/>
    <property type="match status" value="1"/>
</dbReference>
<dbReference type="SMART" id="SM00329">
    <property type="entry name" value="BPI2"/>
    <property type="match status" value="1"/>
</dbReference>
<dbReference type="PANTHER" id="PTHR10504">
    <property type="entry name" value="BACTERICIDAL PERMEABILITY-INCREASING BPI PROTEIN-RELATED"/>
    <property type="match status" value="1"/>
</dbReference>
<dbReference type="InterPro" id="IPR017942">
    <property type="entry name" value="Lipid-bd_serum_glycop_N"/>
</dbReference>
<evidence type="ECO:0000313" key="7">
    <source>
        <dbReference type="Proteomes" id="UP000054408"/>
    </source>
</evidence>
<evidence type="ECO:0000313" key="6">
    <source>
        <dbReference type="EMBL" id="KNC53428.1"/>
    </source>
</evidence>
<evidence type="ECO:0000259" key="5">
    <source>
        <dbReference type="SMART" id="SM00329"/>
    </source>
</evidence>
<dbReference type="FunFam" id="3.15.10.10:FF:000001">
    <property type="entry name" value="phospholipid transfer protein-like"/>
    <property type="match status" value="1"/>
</dbReference>
<dbReference type="OMA" id="DPYMEID"/>
<evidence type="ECO:0000256" key="1">
    <source>
        <dbReference type="ARBA" id="ARBA00007292"/>
    </source>
</evidence>
<gene>
    <name evidence="6" type="ORF">AMSG_12218</name>
</gene>
<dbReference type="Gene3D" id="3.15.10.10">
    <property type="entry name" value="Bactericidal permeability-increasing protein, domain 1"/>
    <property type="match status" value="1"/>
</dbReference>
<dbReference type="Proteomes" id="UP000054408">
    <property type="component" value="Unassembled WGS sequence"/>
</dbReference>
<keyword evidence="2" id="KW-1015">Disulfide bond</keyword>
<dbReference type="RefSeq" id="XP_013754494.1">
    <property type="nucleotide sequence ID" value="XM_013899040.1"/>
</dbReference>
<dbReference type="PANTHER" id="PTHR10504:SF131">
    <property type="entry name" value="BPI2 DOMAIN-CONTAINING PROTEIN"/>
    <property type="match status" value="1"/>
</dbReference>
<dbReference type="OrthoDB" id="10255543at2759"/>
<reference evidence="6 7" key="1">
    <citation type="submission" date="2010-05" db="EMBL/GenBank/DDBJ databases">
        <title>The Genome Sequence of Thecamonas trahens ATCC 50062.</title>
        <authorList>
            <consortium name="The Broad Institute Genome Sequencing Platform"/>
            <person name="Russ C."/>
            <person name="Cuomo C."/>
            <person name="Shea T."/>
            <person name="Young S.K."/>
            <person name="Zeng Q."/>
            <person name="Koehrsen M."/>
            <person name="Haas B."/>
            <person name="Borodovsky M."/>
            <person name="Guigo R."/>
            <person name="Alvarado L."/>
            <person name="Berlin A."/>
            <person name="Bochicchio J."/>
            <person name="Borenstein D."/>
            <person name="Chapman S."/>
            <person name="Chen Z."/>
            <person name="Freedman E."/>
            <person name="Gellesch M."/>
            <person name="Goldberg J."/>
            <person name="Griggs A."/>
            <person name="Gujja S."/>
            <person name="Heilman E."/>
            <person name="Heiman D."/>
            <person name="Hepburn T."/>
            <person name="Howarth C."/>
            <person name="Jen D."/>
            <person name="Larson L."/>
            <person name="Mehta T."/>
            <person name="Park D."/>
            <person name="Pearson M."/>
            <person name="Roberts A."/>
            <person name="Saif S."/>
            <person name="Shenoy N."/>
            <person name="Sisk P."/>
            <person name="Stolte C."/>
            <person name="Sykes S."/>
            <person name="Thomson T."/>
            <person name="Walk T."/>
            <person name="White J."/>
            <person name="Yandava C."/>
            <person name="Burger G."/>
            <person name="Gray M.W."/>
            <person name="Holland P.W.H."/>
            <person name="King N."/>
            <person name="Lang F.B.F."/>
            <person name="Roger A.J."/>
            <person name="Ruiz-Trillo I."/>
            <person name="Lander E."/>
            <person name="Nusbaum C."/>
        </authorList>
    </citation>
    <scope>NUCLEOTIDE SEQUENCE [LARGE SCALE GENOMIC DNA]</scope>
    <source>
        <strain evidence="6 7">ATCC 50062</strain>
    </source>
</reference>
<dbReference type="InterPro" id="IPR032942">
    <property type="entry name" value="BPI/LBP/Plunc"/>
</dbReference>
<keyword evidence="3" id="KW-0325">Glycoprotein</keyword>